<proteinExistence type="predicted"/>
<dbReference type="AlphaFoldDB" id="A0A175YGL3"/>
<organism evidence="1 2">
    <name type="scientific">Daucus carota subsp. sativus</name>
    <name type="common">Carrot</name>
    <dbReference type="NCBI Taxonomy" id="79200"/>
    <lineage>
        <taxon>Eukaryota</taxon>
        <taxon>Viridiplantae</taxon>
        <taxon>Streptophyta</taxon>
        <taxon>Embryophyta</taxon>
        <taxon>Tracheophyta</taxon>
        <taxon>Spermatophyta</taxon>
        <taxon>Magnoliopsida</taxon>
        <taxon>eudicotyledons</taxon>
        <taxon>Gunneridae</taxon>
        <taxon>Pentapetalae</taxon>
        <taxon>asterids</taxon>
        <taxon>campanulids</taxon>
        <taxon>Apiales</taxon>
        <taxon>Apiaceae</taxon>
        <taxon>Apioideae</taxon>
        <taxon>Scandiceae</taxon>
        <taxon>Daucinae</taxon>
        <taxon>Daucus</taxon>
        <taxon>Daucus sect. Daucus</taxon>
    </lineage>
</organism>
<gene>
    <name evidence="1" type="ORF">DCAR_0934926</name>
</gene>
<accession>A0A175YGL3</accession>
<reference evidence="1" key="1">
    <citation type="journal article" date="2016" name="Nat. Genet.">
        <title>A high-quality carrot genome assembly provides new insights into carotenoid accumulation and asterid genome evolution.</title>
        <authorList>
            <person name="Iorizzo M."/>
            <person name="Ellison S."/>
            <person name="Senalik D."/>
            <person name="Zeng P."/>
            <person name="Satapoomin P."/>
            <person name="Huang J."/>
            <person name="Bowman M."/>
            <person name="Iovene M."/>
            <person name="Sanseverino W."/>
            <person name="Cavagnaro P."/>
            <person name="Yildiz M."/>
            <person name="Macko-Podgorni A."/>
            <person name="Moranska E."/>
            <person name="Grzebelus E."/>
            <person name="Grzebelus D."/>
            <person name="Ashrafi H."/>
            <person name="Zheng Z."/>
            <person name="Cheng S."/>
            <person name="Spooner D."/>
            <person name="Van Deynze A."/>
            <person name="Simon P."/>
        </authorList>
    </citation>
    <scope>NUCLEOTIDE SEQUENCE</scope>
    <source>
        <tissue evidence="1">Leaf</tissue>
    </source>
</reference>
<keyword evidence="2" id="KW-1185">Reference proteome</keyword>
<reference evidence="1" key="2">
    <citation type="submission" date="2022-03" db="EMBL/GenBank/DDBJ databases">
        <title>Draft title - Genomic analysis of global carrot germplasm unveils the trajectory of domestication and the origin of high carotenoid orange carrot.</title>
        <authorList>
            <person name="Iorizzo M."/>
            <person name="Ellison S."/>
            <person name="Senalik D."/>
            <person name="Macko-Podgorni A."/>
            <person name="Grzebelus D."/>
            <person name="Bostan H."/>
            <person name="Rolling W."/>
            <person name="Curaba J."/>
            <person name="Simon P."/>
        </authorList>
    </citation>
    <scope>NUCLEOTIDE SEQUENCE</scope>
    <source>
        <tissue evidence="1">Leaf</tissue>
    </source>
</reference>
<sequence length="365" mass="42036">MSPHIVSLSCIELDPPHPKFLRACLAVRATPPKRDGEKKKRNYEGYLQKKFMLSIITDVMLTLSNAQAAWVKKAGFGLLLGFRLRTYQHRLGYKIVDSFCNRTCQLRLKAGDVLITEKLVHKILGLPLGDMDIKLREGKIGKTDWDKQYDGKSVSPFMVMNAIKKCSRADNNFKMNFLVLMYNFCIEANQNRWISRKMLSFGGNLDECGKYNWCKLLIDKLRKTHSYWGQYKWRNFVGPLAFLIYCYATCLRSNSLMHMNIIFPAYLSWPDDILRERERNEQTTINLASDPLYYWKITFRYAMSILNDVEKHEGACVPLNTESENIAGELSMREMVVPDSVSGDSEEEIVGGCTAMEVDKGQQIK</sequence>
<dbReference type="OMA" id="CTAMEVD"/>
<dbReference type="EMBL" id="CP093351">
    <property type="protein sequence ID" value="WOH15388.1"/>
    <property type="molecule type" value="Genomic_DNA"/>
</dbReference>
<evidence type="ECO:0000313" key="2">
    <source>
        <dbReference type="Proteomes" id="UP000077755"/>
    </source>
</evidence>
<evidence type="ECO:0000313" key="1">
    <source>
        <dbReference type="EMBL" id="WOH15388.1"/>
    </source>
</evidence>
<name>A0A175YGL3_DAUCS</name>
<dbReference type="Gramene" id="KZM82497">
    <property type="protein sequence ID" value="KZM82497"/>
    <property type="gene ID" value="DCAR_030066"/>
</dbReference>
<dbReference type="PANTHER" id="PTHR34835">
    <property type="entry name" value="OS07G0283600 PROTEIN-RELATED"/>
    <property type="match status" value="1"/>
</dbReference>
<dbReference type="Proteomes" id="UP000077755">
    <property type="component" value="Chromosome 9"/>
</dbReference>
<protein>
    <submittedName>
        <fullName evidence="1">Uncharacterized protein</fullName>
    </submittedName>
</protein>